<protein>
    <recommendedName>
        <fullName evidence="2">DUF192 domain-containing protein</fullName>
    </recommendedName>
</protein>
<dbReference type="Pfam" id="PF02643">
    <property type="entry name" value="DUF192"/>
    <property type="match status" value="1"/>
</dbReference>
<accession>A0A3B0ZTX8</accession>
<name>A0A3B0ZTX8_9ZZZZ</name>
<proteinExistence type="predicted"/>
<organism evidence="1">
    <name type="scientific">hydrothermal vent metagenome</name>
    <dbReference type="NCBI Taxonomy" id="652676"/>
    <lineage>
        <taxon>unclassified sequences</taxon>
        <taxon>metagenomes</taxon>
        <taxon>ecological metagenomes</taxon>
    </lineage>
</organism>
<evidence type="ECO:0008006" key="2">
    <source>
        <dbReference type="Google" id="ProtNLM"/>
    </source>
</evidence>
<dbReference type="EMBL" id="UOFR01000006">
    <property type="protein sequence ID" value="VAW90832.1"/>
    <property type="molecule type" value="Genomic_DNA"/>
</dbReference>
<reference evidence="1" key="1">
    <citation type="submission" date="2018-06" db="EMBL/GenBank/DDBJ databases">
        <authorList>
            <person name="Zhirakovskaya E."/>
        </authorList>
    </citation>
    <scope>NUCLEOTIDE SEQUENCE</scope>
</reference>
<dbReference type="InterPro" id="IPR003795">
    <property type="entry name" value="DUF192"/>
</dbReference>
<dbReference type="AlphaFoldDB" id="A0A3B0ZTX8"/>
<dbReference type="InterPro" id="IPR038695">
    <property type="entry name" value="Saro_0823-like_sf"/>
</dbReference>
<gene>
    <name evidence="1" type="ORF">MNBD_GAMMA21-2147</name>
</gene>
<evidence type="ECO:0000313" key="1">
    <source>
        <dbReference type="EMBL" id="VAW90832.1"/>
    </source>
</evidence>
<sequence>MKSGAVYDAETDRCVITEVWKTTNAFERMRGLLARPALLGTQGLWIEPCPSVHTFGMRYCIDVIFMDKSGTVKKIGHNLKPLRLSSCRGAKSTLELSSGCAQKMGILEGMKLYFKDTESSE</sequence>
<dbReference type="Gene3D" id="2.60.120.1140">
    <property type="entry name" value="Protein of unknown function DUF192"/>
    <property type="match status" value="1"/>
</dbReference>